<reference evidence="8 9" key="1">
    <citation type="submission" date="2021-04" db="EMBL/GenBank/DDBJ databases">
        <title>Genome analysis of Polyangium sp.</title>
        <authorList>
            <person name="Li Y."/>
            <person name="Wang J."/>
        </authorList>
    </citation>
    <scope>NUCLEOTIDE SEQUENCE [LARGE SCALE GENOMIC DNA]</scope>
    <source>
        <strain evidence="8 9">SDU14</strain>
    </source>
</reference>
<dbReference type="RefSeq" id="WP_272421212.1">
    <property type="nucleotide sequence ID" value="NZ_JAGTJJ010000010.1"/>
</dbReference>
<evidence type="ECO:0000313" key="8">
    <source>
        <dbReference type="EMBL" id="MDC3982927.1"/>
    </source>
</evidence>
<dbReference type="GO" id="GO:0003677">
    <property type="term" value="F:DNA binding"/>
    <property type="evidence" value="ECO:0007669"/>
    <property type="project" value="UniProtKB-KW"/>
</dbReference>
<dbReference type="PANTHER" id="PTHR43133">
    <property type="entry name" value="RNA POLYMERASE ECF-TYPE SIGMA FACTO"/>
    <property type="match status" value="1"/>
</dbReference>
<evidence type="ECO:0000256" key="2">
    <source>
        <dbReference type="ARBA" id="ARBA00023015"/>
    </source>
</evidence>
<dbReference type="NCBIfam" id="TIGR02937">
    <property type="entry name" value="sigma70-ECF"/>
    <property type="match status" value="1"/>
</dbReference>
<dbReference type="InterPro" id="IPR039425">
    <property type="entry name" value="RNA_pol_sigma-70-like"/>
</dbReference>
<feature type="domain" description="RNA polymerase sigma factor 70 region 4 type 2" evidence="7">
    <location>
        <begin position="119"/>
        <end position="170"/>
    </location>
</feature>
<dbReference type="EMBL" id="JAGTJJ010000010">
    <property type="protein sequence ID" value="MDC3982927.1"/>
    <property type="molecule type" value="Genomic_DNA"/>
</dbReference>
<dbReference type="SUPFAM" id="SSF88659">
    <property type="entry name" value="Sigma3 and sigma4 domains of RNA polymerase sigma factors"/>
    <property type="match status" value="1"/>
</dbReference>
<evidence type="ECO:0000313" key="9">
    <source>
        <dbReference type="Proteomes" id="UP001151081"/>
    </source>
</evidence>
<comment type="similarity">
    <text evidence="1">Belongs to the sigma-70 factor family. ECF subfamily.</text>
</comment>
<protein>
    <submittedName>
        <fullName evidence="8">Sigma-70 family RNA polymerase sigma factor</fullName>
    </submittedName>
</protein>
<dbReference type="PANTHER" id="PTHR43133:SF8">
    <property type="entry name" value="RNA POLYMERASE SIGMA FACTOR HI_1459-RELATED"/>
    <property type="match status" value="1"/>
</dbReference>
<gene>
    <name evidence="8" type="ORF">KEG57_20610</name>
</gene>
<dbReference type="Pfam" id="PF08281">
    <property type="entry name" value="Sigma70_r4_2"/>
    <property type="match status" value="1"/>
</dbReference>
<keyword evidence="2" id="KW-0805">Transcription regulation</keyword>
<dbReference type="SUPFAM" id="SSF88946">
    <property type="entry name" value="Sigma2 domain of RNA polymerase sigma factors"/>
    <property type="match status" value="1"/>
</dbReference>
<dbReference type="Pfam" id="PF04542">
    <property type="entry name" value="Sigma70_r2"/>
    <property type="match status" value="1"/>
</dbReference>
<feature type="domain" description="RNA polymerase sigma-70 region 2" evidence="6">
    <location>
        <begin position="20"/>
        <end position="83"/>
    </location>
</feature>
<dbReference type="GO" id="GO:0016987">
    <property type="term" value="F:sigma factor activity"/>
    <property type="evidence" value="ECO:0007669"/>
    <property type="project" value="UniProtKB-KW"/>
</dbReference>
<dbReference type="InterPro" id="IPR014284">
    <property type="entry name" value="RNA_pol_sigma-70_dom"/>
</dbReference>
<dbReference type="Gene3D" id="1.10.10.10">
    <property type="entry name" value="Winged helix-like DNA-binding domain superfamily/Winged helix DNA-binding domain"/>
    <property type="match status" value="1"/>
</dbReference>
<dbReference type="Gene3D" id="1.10.1740.10">
    <property type="match status" value="1"/>
</dbReference>
<sequence length="197" mass="22446">MGGENQSFTRASFQEAWSQSEPQLRKLCFRWTGRDPEAARDALGTVAVLAMEELTQRPGEISNVRAWLTRLARNACVDIHRERAIKRRAIERLTIEGGIESAHAESPEAEQMRRELDVLVRRAIDGLPPGLAETAKLRLVEEEPYEDIAGELSLSPETVRKRIQDARTRLRNELATHVEETRPRGITRRVESRLSTR</sequence>
<evidence type="ECO:0000256" key="4">
    <source>
        <dbReference type="ARBA" id="ARBA00023125"/>
    </source>
</evidence>
<evidence type="ECO:0000256" key="5">
    <source>
        <dbReference type="ARBA" id="ARBA00023163"/>
    </source>
</evidence>
<comment type="caution">
    <text evidence="8">The sequence shown here is derived from an EMBL/GenBank/DDBJ whole genome shotgun (WGS) entry which is preliminary data.</text>
</comment>
<keyword evidence="3" id="KW-0731">Sigma factor</keyword>
<dbReference type="GO" id="GO:0006352">
    <property type="term" value="P:DNA-templated transcription initiation"/>
    <property type="evidence" value="ECO:0007669"/>
    <property type="project" value="InterPro"/>
</dbReference>
<dbReference type="InterPro" id="IPR013324">
    <property type="entry name" value="RNA_pol_sigma_r3/r4-like"/>
</dbReference>
<dbReference type="AlphaFoldDB" id="A0A9X4AU67"/>
<dbReference type="InterPro" id="IPR007627">
    <property type="entry name" value="RNA_pol_sigma70_r2"/>
</dbReference>
<organism evidence="8 9">
    <name type="scientific">Polyangium jinanense</name>
    <dbReference type="NCBI Taxonomy" id="2829994"/>
    <lineage>
        <taxon>Bacteria</taxon>
        <taxon>Pseudomonadati</taxon>
        <taxon>Myxococcota</taxon>
        <taxon>Polyangia</taxon>
        <taxon>Polyangiales</taxon>
        <taxon>Polyangiaceae</taxon>
        <taxon>Polyangium</taxon>
    </lineage>
</organism>
<evidence type="ECO:0000259" key="6">
    <source>
        <dbReference type="Pfam" id="PF04542"/>
    </source>
</evidence>
<dbReference type="InterPro" id="IPR013249">
    <property type="entry name" value="RNA_pol_sigma70_r4_t2"/>
</dbReference>
<keyword evidence="9" id="KW-1185">Reference proteome</keyword>
<name>A0A9X4AU67_9BACT</name>
<dbReference type="InterPro" id="IPR036388">
    <property type="entry name" value="WH-like_DNA-bd_sf"/>
</dbReference>
<evidence type="ECO:0000256" key="1">
    <source>
        <dbReference type="ARBA" id="ARBA00010641"/>
    </source>
</evidence>
<accession>A0A9X4AU67</accession>
<proteinExistence type="inferred from homology"/>
<dbReference type="Proteomes" id="UP001151081">
    <property type="component" value="Unassembled WGS sequence"/>
</dbReference>
<evidence type="ECO:0000256" key="3">
    <source>
        <dbReference type="ARBA" id="ARBA00023082"/>
    </source>
</evidence>
<dbReference type="InterPro" id="IPR013325">
    <property type="entry name" value="RNA_pol_sigma_r2"/>
</dbReference>
<keyword evidence="4" id="KW-0238">DNA-binding</keyword>
<evidence type="ECO:0000259" key="7">
    <source>
        <dbReference type="Pfam" id="PF08281"/>
    </source>
</evidence>
<keyword evidence="5" id="KW-0804">Transcription</keyword>